<comment type="subcellular location">
    <subcellularLocation>
        <location evidence="1 9 10">Nucleus</location>
    </subcellularLocation>
</comment>
<name>T1G8Z7_HELRO</name>
<dbReference type="Pfam" id="PF00096">
    <property type="entry name" value="zf-C2H2"/>
    <property type="match status" value="3"/>
</dbReference>
<dbReference type="EMBL" id="KB096742">
    <property type="protein sequence ID" value="ESO01809.1"/>
    <property type="molecule type" value="Genomic_DNA"/>
</dbReference>
<keyword evidence="9 10" id="KW-0371">Homeobox</keyword>
<reference evidence="16" key="1">
    <citation type="submission" date="2012-12" db="EMBL/GenBank/DDBJ databases">
        <authorList>
            <person name="Hellsten U."/>
            <person name="Grimwood J."/>
            <person name="Chapman J.A."/>
            <person name="Shapiro H."/>
            <person name="Aerts A."/>
            <person name="Otillar R.P."/>
            <person name="Terry A.Y."/>
            <person name="Boore J.L."/>
            <person name="Simakov O."/>
            <person name="Marletaz F."/>
            <person name="Cho S.-J."/>
            <person name="Edsinger-Gonzales E."/>
            <person name="Havlak P."/>
            <person name="Kuo D.-H."/>
            <person name="Larsson T."/>
            <person name="Lv J."/>
            <person name="Arendt D."/>
            <person name="Savage R."/>
            <person name="Osoegawa K."/>
            <person name="de Jong P."/>
            <person name="Lindberg D.R."/>
            <person name="Seaver E.C."/>
            <person name="Weisblat D.A."/>
            <person name="Putnam N.H."/>
            <person name="Grigoriev I.V."/>
            <person name="Rokhsar D.S."/>
        </authorList>
    </citation>
    <scope>NUCLEOTIDE SEQUENCE</scope>
</reference>
<reference evidence="14 16" key="2">
    <citation type="journal article" date="2013" name="Nature">
        <title>Insights into bilaterian evolution from three spiralian genomes.</title>
        <authorList>
            <person name="Simakov O."/>
            <person name="Marletaz F."/>
            <person name="Cho S.J."/>
            <person name="Edsinger-Gonzales E."/>
            <person name="Havlak P."/>
            <person name="Hellsten U."/>
            <person name="Kuo D.H."/>
            <person name="Larsson T."/>
            <person name="Lv J."/>
            <person name="Arendt D."/>
            <person name="Savage R."/>
            <person name="Osoegawa K."/>
            <person name="de Jong P."/>
            <person name="Grimwood J."/>
            <person name="Chapman J.A."/>
            <person name="Shapiro H."/>
            <person name="Aerts A."/>
            <person name="Otillar R.P."/>
            <person name="Terry A.Y."/>
            <person name="Boore J.L."/>
            <person name="Grigoriev I.V."/>
            <person name="Lindberg D.R."/>
            <person name="Seaver E.C."/>
            <person name="Weisblat D.A."/>
            <person name="Putnam N.H."/>
            <person name="Rokhsar D.S."/>
        </authorList>
    </citation>
    <scope>NUCLEOTIDE SEQUENCE</scope>
</reference>
<feature type="domain" description="C2H2-type" evidence="13">
    <location>
        <begin position="557"/>
        <end position="575"/>
    </location>
</feature>
<dbReference type="PANTHER" id="PTHR24391">
    <property type="entry name" value="HISTONE H4 TRANSCRIPTION FACTOR-RELATED"/>
    <property type="match status" value="1"/>
</dbReference>
<dbReference type="InterPro" id="IPR036236">
    <property type="entry name" value="Znf_C2H2_sf"/>
</dbReference>
<dbReference type="RefSeq" id="XP_009019217.1">
    <property type="nucleotide sequence ID" value="XM_009020969.1"/>
</dbReference>
<evidence type="ECO:0000256" key="6">
    <source>
        <dbReference type="ARBA" id="ARBA00023125"/>
    </source>
</evidence>
<dbReference type="GO" id="GO:0008270">
    <property type="term" value="F:zinc ion binding"/>
    <property type="evidence" value="ECO:0007669"/>
    <property type="project" value="UniProtKB-KW"/>
</dbReference>
<evidence type="ECO:0000256" key="7">
    <source>
        <dbReference type="ARBA" id="ARBA00023242"/>
    </source>
</evidence>
<dbReference type="HOGENOM" id="CLU_444306_0_0_1"/>
<dbReference type="CTD" id="20217544"/>
<dbReference type="AlphaFoldDB" id="T1G8Z7"/>
<evidence type="ECO:0000256" key="9">
    <source>
        <dbReference type="PROSITE-ProRule" id="PRU00108"/>
    </source>
</evidence>
<dbReference type="Proteomes" id="UP000015101">
    <property type="component" value="Unassembled WGS sequence"/>
</dbReference>
<dbReference type="InterPro" id="IPR001356">
    <property type="entry name" value="HD"/>
</dbReference>
<evidence type="ECO:0000256" key="4">
    <source>
        <dbReference type="ARBA" id="ARBA00022771"/>
    </source>
</evidence>
<evidence type="ECO:0000256" key="10">
    <source>
        <dbReference type="RuleBase" id="RU000682"/>
    </source>
</evidence>
<feature type="DNA-binding region" description="Homeobox" evidence="9">
    <location>
        <begin position="138"/>
        <end position="197"/>
    </location>
</feature>
<evidence type="ECO:0000256" key="2">
    <source>
        <dbReference type="ARBA" id="ARBA00022723"/>
    </source>
</evidence>
<dbReference type="SMART" id="SM00355">
    <property type="entry name" value="ZnF_C2H2"/>
    <property type="match status" value="3"/>
</dbReference>
<evidence type="ECO:0000259" key="12">
    <source>
        <dbReference type="PROSITE" id="PS50071"/>
    </source>
</evidence>
<dbReference type="GO" id="GO:0007417">
    <property type="term" value="P:central nervous system development"/>
    <property type="evidence" value="ECO:0000318"/>
    <property type="project" value="GO_Central"/>
</dbReference>
<evidence type="ECO:0000256" key="1">
    <source>
        <dbReference type="ARBA" id="ARBA00004123"/>
    </source>
</evidence>
<feature type="compositionally biased region" description="Polar residues" evidence="11">
    <location>
        <begin position="230"/>
        <end position="239"/>
    </location>
</feature>
<feature type="region of interest" description="Disordered" evidence="11">
    <location>
        <begin position="220"/>
        <end position="283"/>
    </location>
</feature>
<dbReference type="SUPFAM" id="SSF57667">
    <property type="entry name" value="beta-beta-alpha zinc fingers"/>
    <property type="match status" value="2"/>
</dbReference>
<evidence type="ECO:0000256" key="3">
    <source>
        <dbReference type="ARBA" id="ARBA00022737"/>
    </source>
</evidence>
<feature type="region of interest" description="Disordered" evidence="11">
    <location>
        <begin position="342"/>
        <end position="371"/>
    </location>
</feature>
<dbReference type="SMART" id="SM00389">
    <property type="entry name" value="HOX"/>
    <property type="match status" value="1"/>
</dbReference>
<evidence type="ECO:0000313" key="14">
    <source>
        <dbReference type="EMBL" id="ESO01809.1"/>
    </source>
</evidence>
<dbReference type="GO" id="GO:0000981">
    <property type="term" value="F:DNA-binding transcription factor activity, RNA polymerase II-specific"/>
    <property type="evidence" value="ECO:0000318"/>
    <property type="project" value="GO_Central"/>
</dbReference>
<dbReference type="Gene3D" id="1.10.10.60">
    <property type="entry name" value="Homeodomain-like"/>
    <property type="match status" value="1"/>
</dbReference>
<dbReference type="Gene3D" id="3.30.160.60">
    <property type="entry name" value="Classic Zinc Finger"/>
    <property type="match status" value="3"/>
</dbReference>
<proteinExistence type="predicted"/>
<dbReference type="KEGG" id="hro:HELRODRAFT_94258"/>
<evidence type="ECO:0000256" key="8">
    <source>
        <dbReference type="PROSITE-ProRule" id="PRU00042"/>
    </source>
</evidence>
<dbReference type="FunFam" id="3.30.160.60:FF:000045">
    <property type="entry name" value="ZFP69 zinc finger protein B"/>
    <property type="match status" value="1"/>
</dbReference>
<dbReference type="PROSITE" id="PS00028">
    <property type="entry name" value="ZINC_FINGER_C2H2_1"/>
    <property type="match status" value="2"/>
</dbReference>
<feature type="domain" description="C2H2-type" evidence="13">
    <location>
        <begin position="529"/>
        <end position="556"/>
    </location>
</feature>
<accession>T1G8Z7</accession>
<dbReference type="PROSITE" id="PS50157">
    <property type="entry name" value="ZINC_FINGER_C2H2_2"/>
    <property type="match status" value="3"/>
</dbReference>
<dbReference type="SUPFAM" id="SSF46689">
    <property type="entry name" value="Homeodomain-like"/>
    <property type="match status" value="1"/>
</dbReference>
<dbReference type="CDD" id="cd00086">
    <property type="entry name" value="homeodomain"/>
    <property type="match status" value="1"/>
</dbReference>
<dbReference type="PROSITE" id="PS50071">
    <property type="entry name" value="HOMEOBOX_2"/>
    <property type="match status" value="1"/>
</dbReference>
<dbReference type="EMBL" id="AMQM01000727">
    <property type="status" value="NOT_ANNOTATED_CDS"/>
    <property type="molecule type" value="Genomic_DNA"/>
</dbReference>
<evidence type="ECO:0000259" key="13">
    <source>
        <dbReference type="PROSITE" id="PS50157"/>
    </source>
</evidence>
<dbReference type="eggNOG" id="KOG3623">
    <property type="taxonomic scope" value="Eukaryota"/>
</dbReference>
<keyword evidence="16" id="KW-1185">Reference proteome</keyword>
<feature type="compositionally biased region" description="Low complexity" evidence="11">
    <location>
        <begin position="358"/>
        <end position="371"/>
    </location>
</feature>
<dbReference type="FunFam" id="3.30.160.60:FF:000744">
    <property type="entry name" value="zinc finger E-box-binding homeobox 1"/>
    <property type="match status" value="1"/>
</dbReference>
<keyword evidence="3" id="KW-0677">Repeat</keyword>
<dbReference type="InterPro" id="IPR013087">
    <property type="entry name" value="Znf_C2H2_type"/>
</dbReference>
<dbReference type="OrthoDB" id="427030at2759"/>
<organism evidence="15 16">
    <name type="scientific">Helobdella robusta</name>
    <name type="common">Californian leech</name>
    <dbReference type="NCBI Taxonomy" id="6412"/>
    <lineage>
        <taxon>Eukaryota</taxon>
        <taxon>Metazoa</taxon>
        <taxon>Spiralia</taxon>
        <taxon>Lophotrochozoa</taxon>
        <taxon>Annelida</taxon>
        <taxon>Clitellata</taxon>
        <taxon>Hirudinea</taxon>
        <taxon>Rhynchobdellida</taxon>
        <taxon>Glossiphoniidae</taxon>
        <taxon>Helobdella</taxon>
    </lineage>
</organism>
<feature type="domain" description="C2H2-type" evidence="13">
    <location>
        <begin position="501"/>
        <end position="528"/>
    </location>
</feature>
<dbReference type="PANTHER" id="PTHR24391:SF27">
    <property type="entry name" value="ZINC FINGER PROTEIN 1"/>
    <property type="match status" value="1"/>
</dbReference>
<keyword evidence="2" id="KW-0479">Metal-binding</keyword>
<dbReference type="EnsemblMetazoa" id="HelroT94258">
    <property type="protein sequence ID" value="HelroP94258"/>
    <property type="gene ID" value="HelroG94258"/>
</dbReference>
<protein>
    <submittedName>
        <fullName evidence="14 15">Uncharacterized protein</fullName>
    </submittedName>
</protein>
<feature type="compositionally biased region" description="Polar residues" evidence="11">
    <location>
        <begin position="250"/>
        <end position="261"/>
    </location>
</feature>
<dbReference type="InParanoid" id="T1G8Z7"/>
<keyword evidence="5" id="KW-0862">Zinc</keyword>
<sequence>MKLEGTNDSNNVTKNKFIEAVMDSLNISIKKNVPEVKIEINNNNNIITNISNNDIINDNGENAEANKLLNMSQVMKTASMKAVPSTKDSPSHDSRSLNILAAAAEQLRKEEEMKTKLPQCRTKQSANQEQDKEDVYHNPRIRSLITSEHRQTLKQFYEKNSHPTKEDLEELIKKMPFPKRVLQVWFQNMRARDRRRARIFMGRQTEMCILDREHVGSIESYNDDEERQNKLSNQSSVLRENNFEDKSDQNTDVLENKNSSLHHARDKELCDNQPEKESQQQVDEPLDLTICSNHSSDLNHVNKNSTIDKTIDVDNCLKRMDNVEQSECGDVVLNLSIKTRQDPEDQMTTESKPATIQSLSPTCSLQSSSSPISSLSSPSSLLIKLKNNNSKALNDVIFKKDVATIKITDLQAPATSANNSVSSNCDVSSKINSNNSNDVINNGNSNASDNITEHNGISSINNDVNSKSNTSIVDIKTDSNQSGIVNKKRVQNISKMCQVLFQCDQCDKVFNKQSSLTRHKYEHSGKRPFGCDKCEKAFKHKHHLTEHLRLHSGERPFVCHQCNKSFSHSGSYSQHVNNQLKYCRGNAAASHKSNHHLLIGKFHCKAFNNLPTQQN</sequence>
<dbReference type="InterPro" id="IPR051574">
    <property type="entry name" value="ZnF_E-box_Homeobox"/>
</dbReference>
<evidence type="ECO:0000313" key="15">
    <source>
        <dbReference type="EnsemblMetazoa" id="HelroP94258"/>
    </source>
</evidence>
<reference evidence="15" key="3">
    <citation type="submission" date="2015-06" db="UniProtKB">
        <authorList>
            <consortium name="EnsemblMetazoa"/>
        </authorList>
    </citation>
    <scope>IDENTIFICATION</scope>
</reference>
<dbReference type="Pfam" id="PF00046">
    <property type="entry name" value="Homeodomain"/>
    <property type="match status" value="1"/>
</dbReference>
<feature type="region of interest" description="Disordered" evidence="11">
    <location>
        <begin position="112"/>
        <end position="133"/>
    </location>
</feature>
<feature type="compositionally biased region" description="Polar residues" evidence="11">
    <location>
        <begin position="346"/>
        <end position="357"/>
    </location>
</feature>
<feature type="compositionally biased region" description="Basic and acidic residues" evidence="11">
    <location>
        <begin position="263"/>
        <end position="278"/>
    </location>
</feature>
<keyword evidence="4 8" id="KW-0863">Zinc-finger</keyword>
<evidence type="ECO:0000313" key="16">
    <source>
        <dbReference type="Proteomes" id="UP000015101"/>
    </source>
</evidence>
<gene>
    <name evidence="15" type="primary">20217544</name>
    <name evidence="14" type="ORF">HELRODRAFT_94258</name>
</gene>
<evidence type="ECO:0000256" key="5">
    <source>
        <dbReference type="ARBA" id="ARBA00022833"/>
    </source>
</evidence>
<evidence type="ECO:0000256" key="11">
    <source>
        <dbReference type="SAM" id="MobiDB-lite"/>
    </source>
</evidence>
<dbReference type="GO" id="GO:0006357">
    <property type="term" value="P:regulation of transcription by RNA polymerase II"/>
    <property type="evidence" value="ECO:0000318"/>
    <property type="project" value="GO_Central"/>
</dbReference>
<dbReference type="GO" id="GO:0005634">
    <property type="term" value="C:nucleus"/>
    <property type="evidence" value="ECO:0007669"/>
    <property type="project" value="UniProtKB-SubCell"/>
</dbReference>
<dbReference type="OMA" id="TEHNGIS"/>
<dbReference type="GeneID" id="20217544"/>
<dbReference type="GO" id="GO:0000978">
    <property type="term" value="F:RNA polymerase II cis-regulatory region sequence-specific DNA binding"/>
    <property type="evidence" value="ECO:0000318"/>
    <property type="project" value="GO_Central"/>
</dbReference>
<dbReference type="GO" id="GO:0000122">
    <property type="term" value="P:negative regulation of transcription by RNA polymerase II"/>
    <property type="evidence" value="ECO:0007669"/>
    <property type="project" value="UniProtKB-ARBA"/>
</dbReference>
<keyword evidence="7 9" id="KW-0539">Nucleus</keyword>
<dbReference type="InterPro" id="IPR009057">
    <property type="entry name" value="Homeodomain-like_sf"/>
</dbReference>
<dbReference type="FunFam" id="3.30.160.60:FF:000446">
    <property type="entry name" value="Zinc finger protein"/>
    <property type="match status" value="1"/>
</dbReference>
<feature type="domain" description="Homeobox" evidence="12">
    <location>
        <begin position="136"/>
        <end position="196"/>
    </location>
</feature>
<keyword evidence="6 9" id="KW-0238">DNA-binding</keyword>